<keyword evidence="2" id="KW-1185">Reference proteome</keyword>
<protein>
    <submittedName>
        <fullName evidence="1">Uncharacterized protein</fullName>
    </submittedName>
</protein>
<gene>
    <name evidence="1" type="ORF">NA8A_00015</name>
</gene>
<dbReference type="AlphaFoldDB" id="K2P1U8"/>
<sequence length="139" mass="15658">MSDRIFTILDPWQDWVTACRDADSSREGFDPDEGNCQITTFSRSVGEVTIEEALRSMESIDDARKIMALRWSIMNMWGAMSPALQDLFLWSISSSPQTCAAIYSAHDGMTPAHYGVLWNSFKDVMTVVAARFEKDPKHG</sequence>
<organism evidence="1 2">
    <name type="scientific">Nitratireductor indicus C115</name>
    <dbReference type="NCBI Taxonomy" id="1231190"/>
    <lineage>
        <taxon>Bacteria</taxon>
        <taxon>Pseudomonadati</taxon>
        <taxon>Pseudomonadota</taxon>
        <taxon>Alphaproteobacteria</taxon>
        <taxon>Hyphomicrobiales</taxon>
        <taxon>Phyllobacteriaceae</taxon>
        <taxon>Nitratireductor</taxon>
    </lineage>
</organism>
<dbReference type="EMBL" id="AMSI01000001">
    <property type="protein sequence ID" value="EKF44079.1"/>
    <property type="molecule type" value="Genomic_DNA"/>
</dbReference>
<comment type="caution">
    <text evidence="1">The sequence shown here is derived from an EMBL/GenBank/DDBJ whole genome shotgun (WGS) entry which is preliminary data.</text>
</comment>
<reference evidence="1 2" key="1">
    <citation type="journal article" date="2012" name="J. Bacteriol.">
        <title>Genome Sequence of Nitratireductor indicus Type Strain C115.</title>
        <authorList>
            <person name="Lai Q."/>
            <person name="Li G."/>
            <person name="Yu Z."/>
            <person name="Shao Z."/>
        </authorList>
    </citation>
    <scope>NUCLEOTIDE SEQUENCE [LARGE SCALE GENOMIC DNA]</scope>
    <source>
        <strain evidence="1 2">C115</strain>
    </source>
</reference>
<evidence type="ECO:0000313" key="2">
    <source>
        <dbReference type="Proteomes" id="UP000007374"/>
    </source>
</evidence>
<dbReference type="Proteomes" id="UP000007374">
    <property type="component" value="Unassembled WGS sequence"/>
</dbReference>
<dbReference type="STRING" id="721133.SAMN05216176_1312"/>
<proteinExistence type="predicted"/>
<accession>K2P1U8</accession>
<dbReference type="RefSeq" id="WP_009449154.1">
    <property type="nucleotide sequence ID" value="NZ_AMSI01000001.1"/>
</dbReference>
<name>K2P1U8_9HYPH</name>
<evidence type="ECO:0000313" key="1">
    <source>
        <dbReference type="EMBL" id="EKF44079.1"/>
    </source>
</evidence>